<name>A0A1C7MXU5_9FUNG</name>
<dbReference type="InterPro" id="IPR026588">
    <property type="entry name" value="Choice_anch_A"/>
</dbReference>
<evidence type="ECO:0000256" key="1">
    <source>
        <dbReference type="SAM" id="SignalP"/>
    </source>
</evidence>
<keyword evidence="1" id="KW-0732">Signal</keyword>
<dbReference type="Proteomes" id="UP000093000">
    <property type="component" value="Unassembled WGS sequence"/>
</dbReference>
<protein>
    <recommendedName>
        <fullName evidence="2">Choice-of-anchor A domain-containing protein</fullName>
    </recommendedName>
</protein>
<dbReference type="OrthoDB" id="2280597at2759"/>
<organism evidence="3 4">
    <name type="scientific">Choanephora cucurbitarum</name>
    <dbReference type="NCBI Taxonomy" id="101091"/>
    <lineage>
        <taxon>Eukaryota</taxon>
        <taxon>Fungi</taxon>
        <taxon>Fungi incertae sedis</taxon>
        <taxon>Mucoromycota</taxon>
        <taxon>Mucoromycotina</taxon>
        <taxon>Mucoromycetes</taxon>
        <taxon>Mucorales</taxon>
        <taxon>Mucorineae</taxon>
        <taxon>Choanephoraceae</taxon>
        <taxon>Choanephoroideae</taxon>
        <taxon>Choanephora</taxon>
    </lineage>
</organism>
<accession>A0A1C7MXU5</accession>
<evidence type="ECO:0000259" key="2">
    <source>
        <dbReference type="Pfam" id="PF20597"/>
    </source>
</evidence>
<evidence type="ECO:0000313" key="4">
    <source>
        <dbReference type="Proteomes" id="UP000093000"/>
    </source>
</evidence>
<feature type="signal peptide" evidence="1">
    <location>
        <begin position="1"/>
        <end position="26"/>
    </location>
</feature>
<dbReference type="Pfam" id="PF20597">
    <property type="entry name" value="pAdhesive_15"/>
    <property type="match status" value="1"/>
</dbReference>
<feature type="non-terminal residue" evidence="3">
    <location>
        <position position="417"/>
    </location>
</feature>
<proteinExistence type="predicted"/>
<feature type="domain" description="Choice-of-anchor A" evidence="2">
    <location>
        <begin position="57"/>
        <end position="338"/>
    </location>
</feature>
<gene>
    <name evidence="3" type="ORF">A0J61_10297</name>
</gene>
<reference evidence="3 4" key="1">
    <citation type="submission" date="2016-03" db="EMBL/GenBank/DDBJ databases">
        <title>Choanephora cucurbitarum.</title>
        <authorList>
            <person name="Min B."/>
            <person name="Park H."/>
            <person name="Park J.-H."/>
            <person name="Shin H.-D."/>
            <person name="Choi I.-G."/>
        </authorList>
    </citation>
    <scope>NUCLEOTIDE SEQUENCE [LARGE SCALE GENOMIC DNA]</scope>
    <source>
        <strain evidence="3 4">KUS-F28377</strain>
    </source>
</reference>
<comment type="caution">
    <text evidence="3">The sequence shown here is derived from an EMBL/GenBank/DDBJ whole genome shotgun (WGS) entry which is preliminary data.</text>
</comment>
<dbReference type="EMBL" id="LUGH01001108">
    <property type="protein sequence ID" value="OBZ81653.1"/>
    <property type="molecule type" value="Genomic_DNA"/>
</dbReference>
<evidence type="ECO:0000313" key="3">
    <source>
        <dbReference type="EMBL" id="OBZ81653.1"/>
    </source>
</evidence>
<dbReference type="NCBIfam" id="TIGR04215">
    <property type="entry name" value="choice_anch_A"/>
    <property type="match status" value="1"/>
</dbReference>
<dbReference type="InParanoid" id="A0A1C7MXU5"/>
<dbReference type="AlphaFoldDB" id="A0A1C7MXU5"/>
<sequence length="417" mass="43659">MPRCQKMVNKTAAFLLLGAIASEVLASTNFSSNSRSVFNKRSESDWVCSSDDTPSLMLTHFAAVFFGDFTTTGGQDILGPLAVGGKFTANHYTVNANQSPKCSDGANNIKDYALVVDGKVDADEVRLKGNAQVPEGSTGLVETIDTCKVYKGGKSIYDFNLARQNALSASETFARMRPNMILRSDGTLSSLRESVDGFHVLTFSTCNEGSCDLIPGQMSDPSALLQGKGNWNGPKGMSWPKTGTLVLNIPVESGSTFTLLGNLVTQGMDPCRTIFNFYSSKNGGISSGSFTLKRHTGSNLGAFVLAPRANIIDGSTGAFAGTVVGNNYSWGGSGIEIHNYKAAGGSCDTFEGCLPIVPPKKTTTTSTAATTTTTSIKGATPTTSTTAAVPTTTCTKSTCKNTTTTAAVPTTTCTKST</sequence>
<feature type="chain" id="PRO_5008889356" description="Choice-of-anchor A domain-containing protein" evidence="1">
    <location>
        <begin position="27"/>
        <end position="417"/>
    </location>
</feature>
<dbReference type="STRING" id="101091.A0A1C7MXU5"/>
<keyword evidence="4" id="KW-1185">Reference proteome</keyword>